<dbReference type="EMBL" id="JANPWB010000013">
    <property type="protein sequence ID" value="KAJ1111037.1"/>
    <property type="molecule type" value="Genomic_DNA"/>
</dbReference>
<organism evidence="1 2">
    <name type="scientific">Pleurodeles waltl</name>
    <name type="common">Iberian ribbed newt</name>
    <dbReference type="NCBI Taxonomy" id="8319"/>
    <lineage>
        <taxon>Eukaryota</taxon>
        <taxon>Metazoa</taxon>
        <taxon>Chordata</taxon>
        <taxon>Craniata</taxon>
        <taxon>Vertebrata</taxon>
        <taxon>Euteleostomi</taxon>
        <taxon>Amphibia</taxon>
        <taxon>Batrachia</taxon>
        <taxon>Caudata</taxon>
        <taxon>Salamandroidea</taxon>
        <taxon>Salamandridae</taxon>
        <taxon>Pleurodelinae</taxon>
        <taxon>Pleurodeles</taxon>
    </lineage>
</organism>
<dbReference type="Proteomes" id="UP001066276">
    <property type="component" value="Chromosome 9"/>
</dbReference>
<gene>
    <name evidence="1" type="ORF">NDU88_008375</name>
</gene>
<dbReference type="AlphaFoldDB" id="A0AAV7N6X9"/>
<evidence type="ECO:0000313" key="1">
    <source>
        <dbReference type="EMBL" id="KAJ1111037.1"/>
    </source>
</evidence>
<reference evidence="1" key="1">
    <citation type="journal article" date="2022" name="bioRxiv">
        <title>Sequencing and chromosome-scale assembly of the giantPleurodeles waltlgenome.</title>
        <authorList>
            <person name="Brown T."/>
            <person name="Elewa A."/>
            <person name="Iarovenko S."/>
            <person name="Subramanian E."/>
            <person name="Araus A.J."/>
            <person name="Petzold A."/>
            <person name="Susuki M."/>
            <person name="Suzuki K.-i.T."/>
            <person name="Hayashi T."/>
            <person name="Toyoda A."/>
            <person name="Oliveira C."/>
            <person name="Osipova E."/>
            <person name="Leigh N.D."/>
            <person name="Simon A."/>
            <person name="Yun M.H."/>
        </authorList>
    </citation>
    <scope>NUCLEOTIDE SEQUENCE</scope>
    <source>
        <strain evidence="1">20211129_DDA</strain>
        <tissue evidence="1">Liver</tissue>
    </source>
</reference>
<keyword evidence="2" id="KW-1185">Reference proteome</keyword>
<proteinExistence type="predicted"/>
<protein>
    <submittedName>
        <fullName evidence="1">Uncharacterized protein</fullName>
    </submittedName>
</protein>
<sequence>MRSLLWPTHDPWLASTSGEAETTNACAWTGAQSTLQELSYSIRTSESATYPGPRVLHLDLGGGALLSAALEV</sequence>
<comment type="caution">
    <text evidence="1">The sequence shown here is derived from an EMBL/GenBank/DDBJ whole genome shotgun (WGS) entry which is preliminary data.</text>
</comment>
<accession>A0AAV7N6X9</accession>
<name>A0AAV7N6X9_PLEWA</name>
<evidence type="ECO:0000313" key="2">
    <source>
        <dbReference type="Proteomes" id="UP001066276"/>
    </source>
</evidence>